<dbReference type="Proteomes" id="UP000199572">
    <property type="component" value="Unassembled WGS sequence"/>
</dbReference>
<feature type="transmembrane region" description="Helical" evidence="1">
    <location>
        <begin position="12"/>
        <end position="34"/>
    </location>
</feature>
<dbReference type="STRING" id="390241.SAMN04488023_12176"/>
<protein>
    <recommendedName>
        <fullName evidence="4">DUF1440 domain-containing protein</fullName>
    </recommendedName>
</protein>
<dbReference type="EMBL" id="FOGG01000021">
    <property type="protein sequence ID" value="SER94413.1"/>
    <property type="molecule type" value="Genomic_DNA"/>
</dbReference>
<dbReference type="AlphaFoldDB" id="A0A1H9TCS4"/>
<keyword evidence="1" id="KW-0472">Membrane</keyword>
<sequence length="153" mass="16581">MSSSTSNNISLKSILMVAFIAGTLDGAAAVIILAKFKFAATFKYIASALFGKAAFSGGTEMILAGIFFHYLIALSFTLFYAIIARKLQFLSANKLVSGILYGLLVWMIMNLIVVPLTQIPHVDFNLQRALINAVILIFCIGLPIAILIPGERH</sequence>
<keyword evidence="3" id="KW-1185">Reference proteome</keyword>
<dbReference type="OrthoDB" id="7564746at2"/>
<gene>
    <name evidence="2" type="ORF">SAMN04488023_12176</name>
</gene>
<proteinExistence type="predicted"/>
<feature type="transmembrane region" description="Helical" evidence="1">
    <location>
        <begin position="61"/>
        <end position="83"/>
    </location>
</feature>
<accession>A0A1H9TCS4</accession>
<feature type="transmembrane region" description="Helical" evidence="1">
    <location>
        <begin position="129"/>
        <end position="148"/>
    </location>
</feature>
<reference evidence="2 3" key="1">
    <citation type="submission" date="2016-10" db="EMBL/GenBank/DDBJ databases">
        <authorList>
            <person name="de Groot N.N."/>
        </authorList>
    </citation>
    <scope>NUCLEOTIDE SEQUENCE [LARGE SCALE GENOMIC DNA]</scope>
    <source>
        <strain evidence="2 3">DSM 18610</strain>
    </source>
</reference>
<keyword evidence="1" id="KW-1133">Transmembrane helix</keyword>
<organism evidence="2 3">
    <name type="scientific">Pedobacter rhizosphaerae</name>
    <dbReference type="NCBI Taxonomy" id="390241"/>
    <lineage>
        <taxon>Bacteria</taxon>
        <taxon>Pseudomonadati</taxon>
        <taxon>Bacteroidota</taxon>
        <taxon>Sphingobacteriia</taxon>
        <taxon>Sphingobacteriales</taxon>
        <taxon>Sphingobacteriaceae</taxon>
        <taxon>Pedobacter</taxon>
    </lineage>
</organism>
<feature type="transmembrane region" description="Helical" evidence="1">
    <location>
        <begin position="95"/>
        <end position="117"/>
    </location>
</feature>
<name>A0A1H9TCS4_9SPHI</name>
<keyword evidence="1" id="KW-0812">Transmembrane</keyword>
<evidence type="ECO:0000313" key="2">
    <source>
        <dbReference type="EMBL" id="SER94413.1"/>
    </source>
</evidence>
<evidence type="ECO:0008006" key="4">
    <source>
        <dbReference type="Google" id="ProtNLM"/>
    </source>
</evidence>
<evidence type="ECO:0000256" key="1">
    <source>
        <dbReference type="SAM" id="Phobius"/>
    </source>
</evidence>
<evidence type="ECO:0000313" key="3">
    <source>
        <dbReference type="Proteomes" id="UP000199572"/>
    </source>
</evidence>